<dbReference type="SUPFAM" id="SSF47384">
    <property type="entry name" value="Homodimeric domain of signal transducing histidine kinase"/>
    <property type="match status" value="1"/>
</dbReference>
<evidence type="ECO:0000259" key="15">
    <source>
        <dbReference type="PROSITE" id="PS50885"/>
    </source>
</evidence>
<evidence type="ECO:0000256" key="13">
    <source>
        <dbReference type="SAM" id="Phobius"/>
    </source>
</evidence>
<dbReference type="AlphaFoldDB" id="A0A1M5JPX0"/>
<proteinExistence type="predicted"/>
<dbReference type="CDD" id="cd00082">
    <property type="entry name" value="HisKA"/>
    <property type="match status" value="1"/>
</dbReference>
<feature type="domain" description="Histidine kinase" evidence="14">
    <location>
        <begin position="222"/>
        <end position="435"/>
    </location>
</feature>
<dbReference type="InterPro" id="IPR004358">
    <property type="entry name" value="Sig_transdc_His_kin-like_C"/>
</dbReference>
<keyword evidence="12 13" id="KW-0472">Membrane</keyword>
<dbReference type="SMART" id="SM00388">
    <property type="entry name" value="HisKA"/>
    <property type="match status" value="1"/>
</dbReference>
<dbReference type="GO" id="GO:0005886">
    <property type="term" value="C:plasma membrane"/>
    <property type="evidence" value="ECO:0007669"/>
    <property type="project" value="TreeGrafter"/>
</dbReference>
<keyword evidence="6 13" id="KW-0812">Transmembrane</keyword>
<dbReference type="InterPro" id="IPR036097">
    <property type="entry name" value="HisK_dim/P_sf"/>
</dbReference>
<keyword evidence="10 13" id="KW-1133">Transmembrane helix</keyword>
<dbReference type="RefSeq" id="WP_072892704.1">
    <property type="nucleotide sequence ID" value="NZ_FQWZ01000001.1"/>
</dbReference>
<evidence type="ECO:0000256" key="11">
    <source>
        <dbReference type="ARBA" id="ARBA00023012"/>
    </source>
</evidence>
<sequence>MSSLRARLLLWLTGALLLVGIAVGVGLYHRALDEADRVFDEQLQETALALRDRSFLPTSPTYGEREAAADLVVQVWSLTGVRVYSSQRYASMPGLTTLGFSSVKTPDAHWRVYGLQTPFNVIQVAQPMRVRESRAARLALRLLAPLALALPMLGLIIWLTVGRALRPLRSLADEVGARPARELAPLPVRPLPDEVQPLVTALNDLLARLAALRDRERRFIADAAHELRTPLTALRLQLRGLDAASDDERRDAAHALGAGIDRAARLVEQMLVMARQDAPESRAAAWSPLQLAELAREVIADLLPTADARQIELGLSADDEGAIHGDADGLRALLRNLIDNALRYAPELSQVEIVVERIAGAVQLRVIDQGPGIPADERGRVFDRFYRVAGSAAGGSGLGLAIVRSIADAHGASVELGEGPDGRGLQVSVRFGDSARPEENL</sequence>
<dbReference type="PANTHER" id="PTHR45436">
    <property type="entry name" value="SENSOR HISTIDINE KINASE YKOH"/>
    <property type="match status" value="1"/>
</dbReference>
<comment type="subcellular location">
    <subcellularLocation>
        <location evidence="2">Membrane</location>
        <topology evidence="2">Multi-pass membrane protein</topology>
    </subcellularLocation>
</comment>
<evidence type="ECO:0000256" key="4">
    <source>
        <dbReference type="ARBA" id="ARBA00022553"/>
    </source>
</evidence>
<evidence type="ECO:0000313" key="17">
    <source>
        <dbReference type="Proteomes" id="UP000199758"/>
    </source>
</evidence>
<dbReference type="PROSITE" id="PS50885">
    <property type="entry name" value="HAMP"/>
    <property type="match status" value="1"/>
</dbReference>
<evidence type="ECO:0000256" key="5">
    <source>
        <dbReference type="ARBA" id="ARBA00022679"/>
    </source>
</evidence>
<dbReference type="GO" id="GO:0005524">
    <property type="term" value="F:ATP binding"/>
    <property type="evidence" value="ECO:0007669"/>
    <property type="project" value="UniProtKB-KW"/>
</dbReference>
<dbReference type="Pfam" id="PF00512">
    <property type="entry name" value="HisKA"/>
    <property type="match status" value="1"/>
</dbReference>
<evidence type="ECO:0000256" key="8">
    <source>
        <dbReference type="ARBA" id="ARBA00022777"/>
    </source>
</evidence>
<dbReference type="InterPro" id="IPR036890">
    <property type="entry name" value="HATPase_C_sf"/>
</dbReference>
<dbReference type="Gene3D" id="3.30.565.10">
    <property type="entry name" value="Histidine kinase-like ATPase, C-terminal domain"/>
    <property type="match status" value="1"/>
</dbReference>
<dbReference type="Gene3D" id="1.10.287.130">
    <property type="match status" value="1"/>
</dbReference>
<keyword evidence="9" id="KW-0067">ATP-binding</keyword>
<evidence type="ECO:0000256" key="9">
    <source>
        <dbReference type="ARBA" id="ARBA00022840"/>
    </source>
</evidence>
<dbReference type="InterPro" id="IPR003661">
    <property type="entry name" value="HisK_dim/P_dom"/>
</dbReference>
<dbReference type="InterPro" id="IPR005467">
    <property type="entry name" value="His_kinase_dom"/>
</dbReference>
<accession>A0A1M5JPX0</accession>
<keyword evidence="8 16" id="KW-0418">Kinase</keyword>
<evidence type="ECO:0000256" key="1">
    <source>
        <dbReference type="ARBA" id="ARBA00000085"/>
    </source>
</evidence>
<dbReference type="SMART" id="SM00387">
    <property type="entry name" value="HATPase_c"/>
    <property type="match status" value="1"/>
</dbReference>
<dbReference type="GO" id="GO:0000155">
    <property type="term" value="F:phosphorelay sensor kinase activity"/>
    <property type="evidence" value="ECO:0007669"/>
    <property type="project" value="InterPro"/>
</dbReference>
<reference evidence="16 17" key="1">
    <citation type="submission" date="2016-11" db="EMBL/GenBank/DDBJ databases">
        <authorList>
            <person name="Jaros S."/>
            <person name="Januszkiewicz K."/>
            <person name="Wedrychowicz H."/>
        </authorList>
    </citation>
    <scope>NUCLEOTIDE SEQUENCE [LARGE SCALE GENOMIC DNA]</scope>
    <source>
        <strain evidence="16 17">CGMCC 1.7049</strain>
    </source>
</reference>
<dbReference type="PANTHER" id="PTHR45436:SF14">
    <property type="entry name" value="SENSOR PROTEIN QSEC"/>
    <property type="match status" value="1"/>
</dbReference>
<dbReference type="InterPro" id="IPR003660">
    <property type="entry name" value="HAMP_dom"/>
</dbReference>
<evidence type="ECO:0000256" key="2">
    <source>
        <dbReference type="ARBA" id="ARBA00004141"/>
    </source>
</evidence>
<evidence type="ECO:0000256" key="7">
    <source>
        <dbReference type="ARBA" id="ARBA00022741"/>
    </source>
</evidence>
<evidence type="ECO:0000259" key="14">
    <source>
        <dbReference type="PROSITE" id="PS50109"/>
    </source>
</evidence>
<dbReference type="PROSITE" id="PS50109">
    <property type="entry name" value="HIS_KIN"/>
    <property type="match status" value="1"/>
</dbReference>
<evidence type="ECO:0000313" key="16">
    <source>
        <dbReference type="EMBL" id="SHG42626.1"/>
    </source>
</evidence>
<dbReference type="OrthoDB" id="9809766at2"/>
<dbReference type="InterPro" id="IPR003594">
    <property type="entry name" value="HATPase_dom"/>
</dbReference>
<organism evidence="16 17">
    <name type="scientific">Hydrocarboniphaga daqingensis</name>
    <dbReference type="NCBI Taxonomy" id="490188"/>
    <lineage>
        <taxon>Bacteria</taxon>
        <taxon>Pseudomonadati</taxon>
        <taxon>Pseudomonadota</taxon>
        <taxon>Gammaproteobacteria</taxon>
        <taxon>Nevskiales</taxon>
        <taxon>Nevskiaceae</taxon>
        <taxon>Hydrocarboniphaga</taxon>
    </lineage>
</organism>
<evidence type="ECO:0000256" key="10">
    <source>
        <dbReference type="ARBA" id="ARBA00022989"/>
    </source>
</evidence>
<gene>
    <name evidence="16" type="ORF">SAMN04488068_0134</name>
</gene>
<dbReference type="EMBL" id="FQWZ01000001">
    <property type="protein sequence ID" value="SHG42626.1"/>
    <property type="molecule type" value="Genomic_DNA"/>
</dbReference>
<dbReference type="EC" id="2.7.13.3" evidence="3"/>
<dbReference type="InterPro" id="IPR050428">
    <property type="entry name" value="TCS_sensor_his_kinase"/>
</dbReference>
<keyword evidence="7" id="KW-0547">Nucleotide-binding</keyword>
<keyword evidence="5" id="KW-0808">Transferase</keyword>
<comment type="catalytic activity">
    <reaction evidence="1">
        <text>ATP + protein L-histidine = ADP + protein N-phospho-L-histidine.</text>
        <dbReference type="EC" id="2.7.13.3"/>
    </reaction>
</comment>
<feature type="domain" description="HAMP" evidence="15">
    <location>
        <begin position="162"/>
        <end position="214"/>
    </location>
</feature>
<keyword evidence="11" id="KW-0902">Two-component regulatory system</keyword>
<evidence type="ECO:0000256" key="12">
    <source>
        <dbReference type="ARBA" id="ARBA00023136"/>
    </source>
</evidence>
<dbReference type="PRINTS" id="PR00344">
    <property type="entry name" value="BCTRLSENSOR"/>
</dbReference>
<dbReference type="STRING" id="490188.SAMN04488068_0134"/>
<keyword evidence="4" id="KW-0597">Phosphoprotein</keyword>
<evidence type="ECO:0000256" key="3">
    <source>
        <dbReference type="ARBA" id="ARBA00012438"/>
    </source>
</evidence>
<protein>
    <recommendedName>
        <fullName evidence="3">histidine kinase</fullName>
        <ecNumber evidence="3">2.7.13.3</ecNumber>
    </recommendedName>
</protein>
<name>A0A1M5JPX0_9GAMM</name>
<keyword evidence="17" id="KW-1185">Reference proteome</keyword>
<dbReference type="Proteomes" id="UP000199758">
    <property type="component" value="Unassembled WGS sequence"/>
</dbReference>
<dbReference type="Pfam" id="PF02518">
    <property type="entry name" value="HATPase_c"/>
    <property type="match status" value="1"/>
</dbReference>
<dbReference type="SUPFAM" id="SSF55874">
    <property type="entry name" value="ATPase domain of HSP90 chaperone/DNA topoisomerase II/histidine kinase"/>
    <property type="match status" value="1"/>
</dbReference>
<evidence type="ECO:0000256" key="6">
    <source>
        <dbReference type="ARBA" id="ARBA00022692"/>
    </source>
</evidence>
<feature type="transmembrane region" description="Helical" evidence="13">
    <location>
        <begin position="138"/>
        <end position="161"/>
    </location>
</feature>